<keyword evidence="1" id="KW-1133">Transmembrane helix</keyword>
<dbReference type="STRING" id="3218.A0A2K1K815"/>
<evidence type="ECO:0000313" key="4">
    <source>
        <dbReference type="Proteomes" id="UP000006727"/>
    </source>
</evidence>
<evidence type="ECO:0000313" key="3">
    <source>
        <dbReference type="EnsemblPlants" id="Pp3c8_19660V3.1"/>
    </source>
</evidence>
<feature type="transmembrane region" description="Helical" evidence="1">
    <location>
        <begin position="80"/>
        <end position="100"/>
    </location>
</feature>
<protein>
    <submittedName>
        <fullName evidence="2 3">Uncharacterized protein</fullName>
    </submittedName>
</protein>
<dbReference type="AlphaFoldDB" id="A0A2K1K815"/>
<reference evidence="2 4" key="2">
    <citation type="journal article" date="2018" name="Plant J.">
        <title>The Physcomitrella patens chromosome-scale assembly reveals moss genome structure and evolution.</title>
        <authorList>
            <person name="Lang D."/>
            <person name="Ullrich K.K."/>
            <person name="Murat F."/>
            <person name="Fuchs J."/>
            <person name="Jenkins J."/>
            <person name="Haas F.B."/>
            <person name="Piednoel M."/>
            <person name="Gundlach H."/>
            <person name="Van Bel M."/>
            <person name="Meyberg R."/>
            <person name="Vives C."/>
            <person name="Morata J."/>
            <person name="Symeonidi A."/>
            <person name="Hiss M."/>
            <person name="Muchero W."/>
            <person name="Kamisugi Y."/>
            <person name="Saleh O."/>
            <person name="Blanc G."/>
            <person name="Decker E.L."/>
            <person name="van Gessel N."/>
            <person name="Grimwood J."/>
            <person name="Hayes R.D."/>
            <person name="Graham S.W."/>
            <person name="Gunter L.E."/>
            <person name="McDaniel S.F."/>
            <person name="Hoernstein S.N.W."/>
            <person name="Larsson A."/>
            <person name="Li F.W."/>
            <person name="Perroud P.F."/>
            <person name="Phillips J."/>
            <person name="Ranjan P."/>
            <person name="Rokshar D.S."/>
            <person name="Rothfels C.J."/>
            <person name="Schneider L."/>
            <person name="Shu S."/>
            <person name="Stevenson D.W."/>
            <person name="Thummler F."/>
            <person name="Tillich M."/>
            <person name="Villarreal Aguilar J.C."/>
            <person name="Widiez T."/>
            <person name="Wong G.K."/>
            <person name="Wymore A."/>
            <person name="Zhang Y."/>
            <person name="Zimmer A.D."/>
            <person name="Quatrano R.S."/>
            <person name="Mayer K.F.X."/>
            <person name="Goodstein D."/>
            <person name="Casacuberta J.M."/>
            <person name="Vandepoele K."/>
            <person name="Reski R."/>
            <person name="Cuming A.C."/>
            <person name="Tuskan G.A."/>
            <person name="Maumus F."/>
            <person name="Salse J."/>
            <person name="Schmutz J."/>
            <person name="Rensing S.A."/>
        </authorList>
    </citation>
    <scope>NUCLEOTIDE SEQUENCE [LARGE SCALE GENOMIC DNA]</scope>
    <source>
        <strain evidence="3 4">cv. Gransden 2004</strain>
    </source>
</reference>
<dbReference type="Gramene" id="Pp3c8_19660V3.1">
    <property type="protein sequence ID" value="Pp3c8_19660V3.1"/>
    <property type="gene ID" value="Pp3c8_19660"/>
</dbReference>
<reference evidence="3" key="3">
    <citation type="submission" date="2020-12" db="UniProtKB">
        <authorList>
            <consortium name="EnsemblPlants"/>
        </authorList>
    </citation>
    <scope>IDENTIFICATION</scope>
</reference>
<dbReference type="EnsemblPlants" id="Pp3c8_19660V3.1">
    <property type="protein sequence ID" value="Pp3c8_19660V3.1"/>
    <property type="gene ID" value="Pp3c8_19660"/>
</dbReference>
<name>A0A2K1K815_PHYPA</name>
<keyword evidence="1" id="KW-0812">Transmembrane</keyword>
<dbReference type="PANTHER" id="PTHR43977">
    <property type="entry name" value="STRUCTURAL MAINTENANCE OF CHROMOSOMES PROTEIN 3"/>
    <property type="match status" value="1"/>
</dbReference>
<reference evidence="2 4" key="1">
    <citation type="journal article" date="2008" name="Science">
        <title>The Physcomitrella genome reveals evolutionary insights into the conquest of land by plants.</title>
        <authorList>
            <person name="Rensing S."/>
            <person name="Lang D."/>
            <person name="Zimmer A."/>
            <person name="Terry A."/>
            <person name="Salamov A."/>
            <person name="Shapiro H."/>
            <person name="Nishiyama T."/>
            <person name="Perroud P.-F."/>
            <person name="Lindquist E."/>
            <person name="Kamisugi Y."/>
            <person name="Tanahashi T."/>
            <person name="Sakakibara K."/>
            <person name="Fujita T."/>
            <person name="Oishi K."/>
            <person name="Shin-I T."/>
            <person name="Kuroki Y."/>
            <person name="Toyoda A."/>
            <person name="Suzuki Y."/>
            <person name="Hashimoto A."/>
            <person name="Yamaguchi K."/>
            <person name="Sugano A."/>
            <person name="Kohara Y."/>
            <person name="Fujiyama A."/>
            <person name="Anterola A."/>
            <person name="Aoki S."/>
            <person name="Ashton N."/>
            <person name="Barbazuk W.B."/>
            <person name="Barker E."/>
            <person name="Bennetzen J."/>
            <person name="Bezanilla M."/>
            <person name="Blankenship R."/>
            <person name="Cho S.H."/>
            <person name="Dutcher S."/>
            <person name="Estelle M."/>
            <person name="Fawcett J.A."/>
            <person name="Gundlach H."/>
            <person name="Hanada K."/>
            <person name="Heyl A."/>
            <person name="Hicks K.A."/>
            <person name="Hugh J."/>
            <person name="Lohr M."/>
            <person name="Mayer K."/>
            <person name="Melkozernov A."/>
            <person name="Murata T."/>
            <person name="Nelson D."/>
            <person name="Pils B."/>
            <person name="Prigge M."/>
            <person name="Reiss B."/>
            <person name="Renner T."/>
            <person name="Rombauts S."/>
            <person name="Rushton P."/>
            <person name="Sanderfoot A."/>
            <person name="Schween G."/>
            <person name="Shiu S.-H."/>
            <person name="Stueber K."/>
            <person name="Theodoulou F.L."/>
            <person name="Tu H."/>
            <person name="Van de Peer Y."/>
            <person name="Verrier P.J."/>
            <person name="Waters E."/>
            <person name="Wood A."/>
            <person name="Yang L."/>
            <person name="Cove D."/>
            <person name="Cuming A."/>
            <person name="Hasebe M."/>
            <person name="Lucas S."/>
            <person name="Mishler D.B."/>
            <person name="Reski R."/>
            <person name="Grigoriev I."/>
            <person name="Quatrano R.S."/>
            <person name="Boore J.L."/>
        </authorList>
    </citation>
    <scope>NUCLEOTIDE SEQUENCE [LARGE SCALE GENOMIC DNA]</scope>
    <source>
        <strain evidence="3 4">cv. Gransden 2004</strain>
    </source>
</reference>
<sequence>MAGVKEQLSFTYNVDIIKRQADAGTTQFITTTFRLELVKIADRAYGVTHKNRVSGVDVITKDESSTSLSTFKVITMNNSLLFFCKVAFVLPSCGCTAAILPRF</sequence>
<dbReference type="Proteomes" id="UP000006727">
    <property type="component" value="Chromosome 8"/>
</dbReference>
<gene>
    <name evidence="2" type="ORF">PHYPA_011815</name>
</gene>
<keyword evidence="1" id="KW-0472">Membrane</keyword>
<dbReference type="PaxDb" id="3218-PP1S122_44V6.1"/>
<accession>A0A2K1K815</accession>
<proteinExistence type="predicted"/>
<dbReference type="InterPro" id="IPR027417">
    <property type="entry name" value="P-loop_NTPase"/>
</dbReference>
<dbReference type="EMBL" id="ABEU02000008">
    <property type="protein sequence ID" value="PNR49918.1"/>
    <property type="molecule type" value="Genomic_DNA"/>
</dbReference>
<organism evidence="2">
    <name type="scientific">Physcomitrium patens</name>
    <name type="common">Spreading-leaved earth moss</name>
    <name type="synonym">Physcomitrella patens</name>
    <dbReference type="NCBI Taxonomy" id="3218"/>
    <lineage>
        <taxon>Eukaryota</taxon>
        <taxon>Viridiplantae</taxon>
        <taxon>Streptophyta</taxon>
        <taxon>Embryophyta</taxon>
        <taxon>Bryophyta</taxon>
        <taxon>Bryophytina</taxon>
        <taxon>Bryopsida</taxon>
        <taxon>Funariidae</taxon>
        <taxon>Funariales</taxon>
        <taxon>Funariaceae</taxon>
        <taxon>Physcomitrium</taxon>
    </lineage>
</organism>
<evidence type="ECO:0000256" key="1">
    <source>
        <dbReference type="SAM" id="Phobius"/>
    </source>
</evidence>
<dbReference type="Gene3D" id="3.40.50.300">
    <property type="entry name" value="P-loop containing nucleotide triphosphate hydrolases"/>
    <property type="match status" value="1"/>
</dbReference>
<keyword evidence="4" id="KW-1185">Reference proteome</keyword>
<evidence type="ECO:0000313" key="2">
    <source>
        <dbReference type="EMBL" id="PNR49918.1"/>
    </source>
</evidence>
<dbReference type="InParanoid" id="A0A2K1K815"/>